<accession>A0ABV8Q0L1</accession>
<evidence type="ECO:0000313" key="3">
    <source>
        <dbReference type="Proteomes" id="UP001595900"/>
    </source>
</evidence>
<gene>
    <name evidence="2" type="ORF">ACFOYW_00855</name>
</gene>
<proteinExistence type="predicted"/>
<sequence length="164" mass="16699">MTEPEYAVDDSGLLVPPRFDAGTAGDGRAPAVAAAQPPRTAAVRASAVGYSPTALTRPGVPTHRPASATAPLPTAGKLNWIFGVLGIATGLASFVWPLLCLTVLVSLALSAIGISRANRLRRRGANGRAVAIVGLVIGLASAANLVFGISQMLQLGSFVTHLLP</sequence>
<feature type="transmembrane region" description="Helical" evidence="1">
    <location>
        <begin position="130"/>
        <end position="153"/>
    </location>
</feature>
<evidence type="ECO:0000256" key="1">
    <source>
        <dbReference type="SAM" id="Phobius"/>
    </source>
</evidence>
<name>A0ABV8Q0L1_9MICO</name>
<evidence type="ECO:0000313" key="2">
    <source>
        <dbReference type="EMBL" id="MFC4241905.1"/>
    </source>
</evidence>
<keyword evidence="1" id="KW-0472">Membrane</keyword>
<comment type="caution">
    <text evidence="2">The sequence shown here is derived from an EMBL/GenBank/DDBJ whole genome shotgun (WGS) entry which is preliminary data.</text>
</comment>
<keyword evidence="1" id="KW-1133">Transmembrane helix</keyword>
<dbReference type="EMBL" id="JBHSCN010000002">
    <property type="protein sequence ID" value="MFC4241905.1"/>
    <property type="molecule type" value="Genomic_DNA"/>
</dbReference>
<reference evidence="3" key="1">
    <citation type="journal article" date="2019" name="Int. J. Syst. Evol. Microbiol.">
        <title>The Global Catalogue of Microorganisms (GCM) 10K type strain sequencing project: providing services to taxonomists for standard genome sequencing and annotation.</title>
        <authorList>
            <consortium name="The Broad Institute Genomics Platform"/>
            <consortium name="The Broad Institute Genome Sequencing Center for Infectious Disease"/>
            <person name="Wu L."/>
            <person name="Ma J."/>
        </authorList>
    </citation>
    <scope>NUCLEOTIDE SEQUENCE [LARGE SCALE GENOMIC DNA]</scope>
    <source>
        <strain evidence="3">CGMCC 1.10363</strain>
    </source>
</reference>
<protein>
    <recommendedName>
        <fullName evidence="4">DUF4190 domain-containing protein</fullName>
    </recommendedName>
</protein>
<keyword evidence="3" id="KW-1185">Reference proteome</keyword>
<dbReference type="Proteomes" id="UP001595900">
    <property type="component" value="Unassembled WGS sequence"/>
</dbReference>
<dbReference type="RefSeq" id="WP_390226665.1">
    <property type="nucleotide sequence ID" value="NZ_JBHSCN010000002.1"/>
</dbReference>
<feature type="transmembrane region" description="Helical" evidence="1">
    <location>
        <begin position="80"/>
        <end position="109"/>
    </location>
</feature>
<evidence type="ECO:0008006" key="4">
    <source>
        <dbReference type="Google" id="ProtNLM"/>
    </source>
</evidence>
<keyword evidence="1" id="KW-0812">Transmembrane</keyword>
<organism evidence="2 3">
    <name type="scientific">Gryllotalpicola reticulitermitis</name>
    <dbReference type="NCBI Taxonomy" id="1184153"/>
    <lineage>
        <taxon>Bacteria</taxon>
        <taxon>Bacillati</taxon>
        <taxon>Actinomycetota</taxon>
        <taxon>Actinomycetes</taxon>
        <taxon>Micrococcales</taxon>
        <taxon>Microbacteriaceae</taxon>
        <taxon>Gryllotalpicola</taxon>
    </lineage>
</organism>